<comment type="subcellular location">
    <subcellularLocation>
        <location evidence="1">Nucleus</location>
    </subcellularLocation>
</comment>
<dbReference type="AlphaFoldDB" id="A0A9Q0FJG4"/>
<keyword evidence="5" id="KW-0539">Nucleus</keyword>
<feature type="domain" description="HTH myb-type" evidence="8">
    <location>
        <begin position="278"/>
        <end position="328"/>
    </location>
</feature>
<dbReference type="GO" id="GO:0000978">
    <property type="term" value="F:RNA polymerase II cis-regulatory region sequence-specific DNA binding"/>
    <property type="evidence" value="ECO:0007669"/>
    <property type="project" value="TreeGrafter"/>
</dbReference>
<evidence type="ECO:0000313" key="10">
    <source>
        <dbReference type="Proteomes" id="UP001141552"/>
    </source>
</evidence>
<keyword evidence="3" id="KW-0804">Transcription</keyword>
<evidence type="ECO:0000313" key="9">
    <source>
        <dbReference type="EMBL" id="KAJ4831486.1"/>
    </source>
</evidence>
<dbReference type="SMART" id="SM00717">
    <property type="entry name" value="SANT"/>
    <property type="match status" value="2"/>
</dbReference>
<dbReference type="CDD" id="cd00167">
    <property type="entry name" value="SANT"/>
    <property type="match status" value="2"/>
</dbReference>
<keyword evidence="2" id="KW-0677">Repeat</keyword>
<reference evidence="9" key="2">
    <citation type="journal article" date="2023" name="Plants (Basel)">
        <title>Annotation of the Turnera subulata (Passifloraceae) Draft Genome Reveals the S-Locus Evolved after the Divergence of Turneroideae from Passifloroideae in a Stepwise Manner.</title>
        <authorList>
            <person name="Henning P.M."/>
            <person name="Roalson E.H."/>
            <person name="Mir W."/>
            <person name="McCubbin A.G."/>
            <person name="Shore J.S."/>
        </authorList>
    </citation>
    <scope>NUCLEOTIDE SEQUENCE</scope>
    <source>
        <strain evidence="9">F60SS</strain>
    </source>
</reference>
<evidence type="ECO:0000256" key="2">
    <source>
        <dbReference type="ARBA" id="ARBA00022737"/>
    </source>
</evidence>
<dbReference type="InterPro" id="IPR050560">
    <property type="entry name" value="MYB_TF"/>
</dbReference>
<keyword evidence="10" id="KW-1185">Reference proteome</keyword>
<organism evidence="9 10">
    <name type="scientific">Turnera subulata</name>
    <dbReference type="NCBI Taxonomy" id="218843"/>
    <lineage>
        <taxon>Eukaryota</taxon>
        <taxon>Viridiplantae</taxon>
        <taxon>Streptophyta</taxon>
        <taxon>Embryophyta</taxon>
        <taxon>Tracheophyta</taxon>
        <taxon>Spermatophyta</taxon>
        <taxon>Magnoliopsida</taxon>
        <taxon>eudicotyledons</taxon>
        <taxon>Gunneridae</taxon>
        <taxon>Pentapetalae</taxon>
        <taxon>rosids</taxon>
        <taxon>fabids</taxon>
        <taxon>Malpighiales</taxon>
        <taxon>Passifloraceae</taxon>
        <taxon>Turnera</taxon>
    </lineage>
</organism>
<feature type="region of interest" description="Disordered" evidence="6">
    <location>
        <begin position="359"/>
        <end position="384"/>
    </location>
</feature>
<proteinExistence type="predicted"/>
<evidence type="ECO:0000256" key="1">
    <source>
        <dbReference type="ARBA" id="ARBA00004123"/>
    </source>
</evidence>
<feature type="compositionally biased region" description="Basic and acidic residues" evidence="6">
    <location>
        <begin position="369"/>
        <end position="384"/>
    </location>
</feature>
<dbReference type="EMBL" id="JAKUCV010005351">
    <property type="protein sequence ID" value="KAJ4831486.1"/>
    <property type="molecule type" value="Genomic_DNA"/>
</dbReference>
<gene>
    <name evidence="9" type="ORF">Tsubulata_004716</name>
</gene>
<evidence type="ECO:0000259" key="8">
    <source>
        <dbReference type="PROSITE" id="PS51294"/>
    </source>
</evidence>
<evidence type="ECO:0000256" key="5">
    <source>
        <dbReference type="ARBA" id="ARBA00023242"/>
    </source>
</evidence>
<evidence type="ECO:0000256" key="6">
    <source>
        <dbReference type="SAM" id="MobiDB-lite"/>
    </source>
</evidence>
<evidence type="ECO:0000259" key="7">
    <source>
        <dbReference type="PROSITE" id="PS50090"/>
    </source>
</evidence>
<evidence type="ECO:0000256" key="4">
    <source>
        <dbReference type="ARBA" id="ARBA00023125"/>
    </source>
</evidence>
<feature type="compositionally biased region" description="Basic residues" evidence="6">
    <location>
        <begin position="322"/>
        <end position="335"/>
    </location>
</feature>
<feature type="domain" description="Myb-like" evidence="7">
    <location>
        <begin position="222"/>
        <end position="273"/>
    </location>
</feature>
<dbReference type="Proteomes" id="UP001141552">
    <property type="component" value="Unassembled WGS sequence"/>
</dbReference>
<evidence type="ECO:0000256" key="3">
    <source>
        <dbReference type="ARBA" id="ARBA00023015"/>
    </source>
</evidence>
<dbReference type="SUPFAM" id="SSF46689">
    <property type="entry name" value="Homeodomain-like"/>
    <property type="match status" value="1"/>
</dbReference>
<dbReference type="FunFam" id="1.10.10.60:FF:000381">
    <property type="entry name" value="Transcription factor MYB119"/>
    <property type="match status" value="1"/>
</dbReference>
<comment type="caution">
    <text evidence="9">The sequence shown here is derived from an EMBL/GenBank/DDBJ whole genome shotgun (WGS) entry which is preliminary data.</text>
</comment>
<name>A0A9Q0FJG4_9ROSI</name>
<dbReference type="FunFam" id="1.10.10.60:FF:000010">
    <property type="entry name" value="Transcriptional activator Myb isoform A"/>
    <property type="match status" value="1"/>
</dbReference>
<dbReference type="InterPro" id="IPR001005">
    <property type="entry name" value="SANT/Myb"/>
</dbReference>
<keyword evidence="4" id="KW-0238">DNA-binding</keyword>
<dbReference type="GO" id="GO:0005634">
    <property type="term" value="C:nucleus"/>
    <property type="evidence" value="ECO:0007669"/>
    <property type="project" value="UniProtKB-SubCell"/>
</dbReference>
<dbReference type="InterPro" id="IPR009057">
    <property type="entry name" value="Homeodomain-like_sf"/>
</dbReference>
<dbReference type="PROSITE" id="PS50090">
    <property type="entry name" value="MYB_LIKE"/>
    <property type="match status" value="2"/>
</dbReference>
<feature type="compositionally biased region" description="Polar residues" evidence="6">
    <location>
        <begin position="359"/>
        <end position="368"/>
    </location>
</feature>
<feature type="domain" description="HTH myb-type" evidence="8">
    <location>
        <begin position="222"/>
        <end position="277"/>
    </location>
</feature>
<dbReference type="GO" id="GO:0000981">
    <property type="term" value="F:DNA-binding transcription factor activity, RNA polymerase II-specific"/>
    <property type="evidence" value="ECO:0007669"/>
    <property type="project" value="TreeGrafter"/>
</dbReference>
<dbReference type="PANTHER" id="PTHR45614:SF273">
    <property type="entry name" value="MYB DOMAIN PROTEIN 100-RELATED"/>
    <property type="match status" value="1"/>
</dbReference>
<dbReference type="InterPro" id="IPR017930">
    <property type="entry name" value="Myb_dom"/>
</dbReference>
<dbReference type="Gene3D" id="1.10.10.60">
    <property type="entry name" value="Homeodomain-like"/>
    <property type="match status" value="2"/>
</dbReference>
<dbReference type="PANTHER" id="PTHR45614">
    <property type="entry name" value="MYB PROTEIN-RELATED"/>
    <property type="match status" value="1"/>
</dbReference>
<dbReference type="Pfam" id="PF13921">
    <property type="entry name" value="Myb_DNA-bind_6"/>
    <property type="match status" value="1"/>
</dbReference>
<dbReference type="OrthoDB" id="2143914at2759"/>
<dbReference type="PROSITE" id="PS51294">
    <property type="entry name" value="HTH_MYB"/>
    <property type="match status" value="2"/>
</dbReference>
<accession>A0A9Q0FJG4</accession>
<keyword evidence="3" id="KW-0805">Transcription regulation</keyword>
<sequence>MEFEAKFREEFPSLHTLLSEYPFRPDSPNGFLLDGSSSLPTKPLFQNNSYNHHHHHHHLPCFNGPTLNPPLMNLDRLIIEGSSKSPFFGIPETCIDPLEALASGFSSDDLINPFAPPSSVPSLLSADDAGGDRTDSILHALQRRPAWDEYQQQKIQADPFDPRQISDKPLEFEQDTPLMVTKTLDNDVSCVIAENGRQHKRIDCRKDKKLLQIRKETKIHKKPNLIKGQWTPQEDRLLMRLVQQHGMKKWSQIAKMLAGRVGKQCRERWHNHLRPDIRKDAWSEEEDEILIQAHKEIGNKWAEIAKRLPGRTENTIKNHWNATKRRQFSSKRKGSNSKDSTVNNYSRSVRLQNYINKITSGPSSAQENSTDHDGERADDHGEVDQQKMVIDQTVQKEMSSDSSVDMFQVPTANYDPTYNAAEESCKFSFDTSLFNDSYGFLSFLDDLHCGSLDQMGNTNNVQELGMSMELDGFMKGELKREMDLLEMVAQGSL</sequence>
<feature type="domain" description="Myb-like" evidence="7">
    <location>
        <begin position="274"/>
        <end position="324"/>
    </location>
</feature>
<feature type="compositionally biased region" description="Polar residues" evidence="6">
    <location>
        <begin position="312"/>
        <end position="321"/>
    </location>
</feature>
<feature type="region of interest" description="Disordered" evidence="6">
    <location>
        <begin position="312"/>
        <end position="343"/>
    </location>
</feature>
<protein>
    <submittedName>
        <fullName evidence="9">Uncharacterized protein</fullName>
    </submittedName>
</protein>
<reference evidence="9" key="1">
    <citation type="submission" date="2022-02" db="EMBL/GenBank/DDBJ databases">
        <authorList>
            <person name="Henning P.M."/>
            <person name="McCubbin A.G."/>
            <person name="Shore J.S."/>
        </authorList>
    </citation>
    <scope>NUCLEOTIDE SEQUENCE</scope>
    <source>
        <strain evidence="9">F60SS</strain>
        <tissue evidence="9">Leaves</tissue>
    </source>
</reference>